<dbReference type="EMBL" id="JANFZH010000001">
    <property type="protein sequence ID" value="MCQ4838475.1"/>
    <property type="molecule type" value="Genomic_DNA"/>
</dbReference>
<comment type="caution">
    <text evidence="2">The sequence shown here is derived from an EMBL/GenBank/DDBJ whole genome shotgun (WGS) entry which is preliminary data.</text>
</comment>
<reference evidence="2 3" key="1">
    <citation type="submission" date="2022-06" db="EMBL/GenBank/DDBJ databases">
        <title>Isolation of gut microbiota from human fecal samples.</title>
        <authorList>
            <person name="Pamer E.G."/>
            <person name="Barat B."/>
            <person name="Waligurski E."/>
            <person name="Medina S."/>
            <person name="Paddock L."/>
            <person name="Mostad J."/>
        </authorList>
    </citation>
    <scope>NUCLEOTIDE SEQUENCE [LARGE SCALE GENOMIC DNA]</scope>
    <source>
        <strain evidence="2 3">DFI.9.73</strain>
    </source>
</reference>
<feature type="transmembrane region" description="Helical" evidence="1">
    <location>
        <begin position="12"/>
        <end position="32"/>
    </location>
</feature>
<keyword evidence="1" id="KW-0812">Transmembrane</keyword>
<accession>A0ABT1RV14</accession>
<feature type="transmembrane region" description="Helical" evidence="1">
    <location>
        <begin position="86"/>
        <end position="108"/>
    </location>
</feature>
<evidence type="ECO:0000313" key="2">
    <source>
        <dbReference type="EMBL" id="MCQ4838475.1"/>
    </source>
</evidence>
<keyword evidence="1" id="KW-1133">Transmembrane helix</keyword>
<dbReference type="RefSeq" id="WP_256191448.1">
    <property type="nucleotide sequence ID" value="NZ_CAJKKG010000045.1"/>
</dbReference>
<organism evidence="2 3">
    <name type="scientific">Neglectibacter timonensis</name>
    <dbReference type="NCBI Taxonomy" id="1776382"/>
    <lineage>
        <taxon>Bacteria</taxon>
        <taxon>Bacillati</taxon>
        <taxon>Bacillota</taxon>
        <taxon>Clostridia</taxon>
        <taxon>Eubacteriales</taxon>
        <taxon>Oscillospiraceae</taxon>
        <taxon>Neglectibacter</taxon>
    </lineage>
</organism>
<sequence length="158" mass="18021">MKRKLFGKGWLKSFWTMCATSFTGVVLLMAILKPLGWEGYMTPLTVWQLFGMCATISAAMLLWDYPEGWLERLNFSPNAFLFLNPLLRCAVVCLIVLFEGVLFGFYPLSWESVIGLLPVVVPVFAVTYAVTAVNFHWAKKNAEEINRKIMEKKTGKRE</sequence>
<evidence type="ECO:0000313" key="3">
    <source>
        <dbReference type="Proteomes" id="UP001524473"/>
    </source>
</evidence>
<proteinExistence type="predicted"/>
<evidence type="ECO:0008006" key="4">
    <source>
        <dbReference type="Google" id="ProtNLM"/>
    </source>
</evidence>
<feature type="transmembrane region" description="Helical" evidence="1">
    <location>
        <begin position="44"/>
        <end position="65"/>
    </location>
</feature>
<dbReference type="Proteomes" id="UP001524473">
    <property type="component" value="Unassembled WGS sequence"/>
</dbReference>
<feature type="transmembrane region" description="Helical" evidence="1">
    <location>
        <begin position="114"/>
        <end position="138"/>
    </location>
</feature>
<keyword evidence="3" id="KW-1185">Reference proteome</keyword>
<evidence type="ECO:0000256" key="1">
    <source>
        <dbReference type="SAM" id="Phobius"/>
    </source>
</evidence>
<name>A0ABT1RV14_9FIRM</name>
<gene>
    <name evidence="2" type="ORF">NE695_00930</name>
</gene>
<protein>
    <recommendedName>
        <fullName evidence="4">DUF3021 family protein</fullName>
    </recommendedName>
</protein>
<keyword evidence="1" id="KW-0472">Membrane</keyword>